<evidence type="ECO:0000256" key="2">
    <source>
        <dbReference type="ARBA" id="ARBA00007935"/>
    </source>
</evidence>
<feature type="transmembrane region" description="Helical" evidence="8">
    <location>
        <begin position="223"/>
        <end position="247"/>
    </location>
</feature>
<proteinExistence type="inferred from homology"/>
<keyword evidence="6 8" id="KW-1133">Transmembrane helix</keyword>
<feature type="transmembrane region" description="Helical" evidence="8">
    <location>
        <begin position="267"/>
        <end position="297"/>
    </location>
</feature>
<evidence type="ECO:0000313" key="9">
    <source>
        <dbReference type="EMBL" id="MFC6706090.1"/>
    </source>
</evidence>
<dbReference type="InterPro" id="IPR037294">
    <property type="entry name" value="ABC_BtuC-like"/>
</dbReference>
<reference evidence="10" key="1">
    <citation type="journal article" date="2019" name="Int. J. Syst. Evol. Microbiol.">
        <title>The Global Catalogue of Microorganisms (GCM) 10K type strain sequencing project: providing services to taxonomists for standard genome sequencing and annotation.</title>
        <authorList>
            <consortium name="The Broad Institute Genomics Platform"/>
            <consortium name="The Broad Institute Genome Sequencing Center for Infectious Disease"/>
            <person name="Wu L."/>
            <person name="Ma J."/>
        </authorList>
    </citation>
    <scope>NUCLEOTIDE SEQUENCE [LARGE SCALE GENOMIC DNA]</scope>
    <source>
        <strain evidence="10">CCUG 58127</strain>
    </source>
</reference>
<dbReference type="Gene3D" id="1.10.3470.10">
    <property type="entry name" value="ABC transporter involved in vitamin B12 uptake, BtuC"/>
    <property type="match status" value="1"/>
</dbReference>
<keyword evidence="3" id="KW-0813">Transport</keyword>
<sequence length="359" mass="36327">MSALATQAKAARPAIRLGPTSWRVHPRATVCATVAGVAVLVLLVVNLSYGELKIPFVDVIRALLGDSSGVNSFIVRDVRLPEAAVALLAGLALGLSGALIQTIARNPLASPDVIGVNAGAAAGAVGYIVLFAAADSGVPAGVSADLGLPIAAFCGALLAAALLYAAGWRHGLDGRRLVLVGIGIAAALTACTSWLLVSARLQTAASAQVWLSGSLAGVTGSNVTWLLVVIVLVAPVALWLGSTLNIVELGDDTARALGIRTSRAQAVALLCAVLLAAVAVSAVGPIGFVAFVCPQIARRLAGTSRPPLLTSALAGAVLVQGADVITRLWLTGLAVGVVTSLVGAPYFIYLLIRKQRDLV</sequence>
<dbReference type="RefSeq" id="WP_382401810.1">
    <property type="nucleotide sequence ID" value="NZ_JBHSWH010000001.1"/>
</dbReference>
<feature type="transmembrane region" description="Helical" evidence="8">
    <location>
        <begin position="28"/>
        <end position="49"/>
    </location>
</feature>
<name>A0ABW2AH30_9MICO</name>
<evidence type="ECO:0000256" key="8">
    <source>
        <dbReference type="SAM" id="Phobius"/>
    </source>
</evidence>
<organism evidence="9 10">
    <name type="scientific">Flexivirga alba</name>
    <dbReference type="NCBI Taxonomy" id="702742"/>
    <lineage>
        <taxon>Bacteria</taxon>
        <taxon>Bacillati</taxon>
        <taxon>Actinomycetota</taxon>
        <taxon>Actinomycetes</taxon>
        <taxon>Micrococcales</taxon>
        <taxon>Dermacoccaceae</taxon>
        <taxon>Flexivirga</taxon>
    </lineage>
</organism>
<feature type="transmembrane region" description="Helical" evidence="8">
    <location>
        <begin position="146"/>
        <end position="165"/>
    </location>
</feature>
<dbReference type="InterPro" id="IPR000522">
    <property type="entry name" value="ABC_transptr_permease_BtuC"/>
</dbReference>
<keyword evidence="10" id="KW-1185">Reference proteome</keyword>
<evidence type="ECO:0000256" key="4">
    <source>
        <dbReference type="ARBA" id="ARBA00022475"/>
    </source>
</evidence>
<comment type="similarity">
    <text evidence="2">Belongs to the binding-protein-dependent transport system permease family. FecCD subfamily.</text>
</comment>
<dbReference type="EMBL" id="JBHSWH010000001">
    <property type="protein sequence ID" value="MFC6706090.1"/>
    <property type="molecule type" value="Genomic_DNA"/>
</dbReference>
<protein>
    <submittedName>
        <fullName evidence="9">FecCD family ABC transporter permease</fullName>
    </submittedName>
</protein>
<comment type="caution">
    <text evidence="9">The sequence shown here is derived from an EMBL/GenBank/DDBJ whole genome shotgun (WGS) entry which is preliminary data.</text>
</comment>
<feature type="transmembrane region" description="Helical" evidence="8">
    <location>
        <begin position="113"/>
        <end position="134"/>
    </location>
</feature>
<keyword evidence="4" id="KW-1003">Cell membrane</keyword>
<evidence type="ECO:0000256" key="1">
    <source>
        <dbReference type="ARBA" id="ARBA00004651"/>
    </source>
</evidence>
<evidence type="ECO:0000256" key="7">
    <source>
        <dbReference type="ARBA" id="ARBA00023136"/>
    </source>
</evidence>
<dbReference type="Proteomes" id="UP001596298">
    <property type="component" value="Unassembled WGS sequence"/>
</dbReference>
<feature type="transmembrane region" description="Helical" evidence="8">
    <location>
        <begin position="83"/>
        <end position="101"/>
    </location>
</feature>
<feature type="transmembrane region" description="Helical" evidence="8">
    <location>
        <begin position="328"/>
        <end position="352"/>
    </location>
</feature>
<dbReference type="SUPFAM" id="SSF81345">
    <property type="entry name" value="ABC transporter involved in vitamin B12 uptake, BtuC"/>
    <property type="match status" value="1"/>
</dbReference>
<evidence type="ECO:0000313" key="10">
    <source>
        <dbReference type="Proteomes" id="UP001596298"/>
    </source>
</evidence>
<evidence type="ECO:0000256" key="6">
    <source>
        <dbReference type="ARBA" id="ARBA00022989"/>
    </source>
</evidence>
<evidence type="ECO:0000256" key="5">
    <source>
        <dbReference type="ARBA" id="ARBA00022692"/>
    </source>
</evidence>
<feature type="transmembrane region" description="Helical" evidence="8">
    <location>
        <begin position="177"/>
        <end position="197"/>
    </location>
</feature>
<dbReference type="CDD" id="cd06550">
    <property type="entry name" value="TM_ABC_iron-siderophores_like"/>
    <property type="match status" value="1"/>
</dbReference>
<gene>
    <name evidence="9" type="ORF">ACFQDH_12675</name>
</gene>
<dbReference type="Pfam" id="PF01032">
    <property type="entry name" value="FecCD"/>
    <property type="match status" value="1"/>
</dbReference>
<keyword evidence="7 8" id="KW-0472">Membrane</keyword>
<accession>A0ABW2AH30</accession>
<keyword evidence="5 8" id="KW-0812">Transmembrane</keyword>
<comment type="subcellular location">
    <subcellularLocation>
        <location evidence="1">Cell membrane</location>
        <topology evidence="1">Multi-pass membrane protein</topology>
    </subcellularLocation>
</comment>
<evidence type="ECO:0000256" key="3">
    <source>
        <dbReference type="ARBA" id="ARBA00022448"/>
    </source>
</evidence>
<dbReference type="PANTHER" id="PTHR30472:SF24">
    <property type="entry name" value="FERRIC ENTEROBACTIN TRANSPORT SYSTEM PERMEASE PROTEIN FEPG"/>
    <property type="match status" value="1"/>
</dbReference>
<dbReference type="PANTHER" id="PTHR30472">
    <property type="entry name" value="FERRIC ENTEROBACTIN TRANSPORT SYSTEM PERMEASE PROTEIN"/>
    <property type="match status" value="1"/>
</dbReference>